<accession>A0A815X718</accession>
<evidence type="ECO:0000313" key="1">
    <source>
        <dbReference type="EMBL" id="CAF1553727.1"/>
    </source>
</evidence>
<feature type="non-terminal residue" evidence="1">
    <location>
        <position position="81"/>
    </location>
</feature>
<gene>
    <name evidence="1" type="ORF">ZHD862_LOCUS39409</name>
</gene>
<dbReference type="AlphaFoldDB" id="A0A815X718"/>
<organism evidence="1 2">
    <name type="scientific">Rotaria sordida</name>
    <dbReference type="NCBI Taxonomy" id="392033"/>
    <lineage>
        <taxon>Eukaryota</taxon>
        <taxon>Metazoa</taxon>
        <taxon>Spiralia</taxon>
        <taxon>Gnathifera</taxon>
        <taxon>Rotifera</taxon>
        <taxon>Eurotatoria</taxon>
        <taxon>Bdelloidea</taxon>
        <taxon>Philodinida</taxon>
        <taxon>Philodinidae</taxon>
        <taxon>Rotaria</taxon>
    </lineage>
</organism>
<dbReference type="EMBL" id="CAJNOT010018322">
    <property type="protein sequence ID" value="CAF1553727.1"/>
    <property type="molecule type" value="Genomic_DNA"/>
</dbReference>
<reference evidence="1" key="1">
    <citation type="submission" date="2021-02" db="EMBL/GenBank/DDBJ databases">
        <authorList>
            <person name="Nowell W R."/>
        </authorList>
    </citation>
    <scope>NUCLEOTIDE SEQUENCE</scope>
</reference>
<dbReference type="Proteomes" id="UP000663864">
    <property type="component" value="Unassembled WGS sequence"/>
</dbReference>
<evidence type="ECO:0000313" key="2">
    <source>
        <dbReference type="Proteomes" id="UP000663864"/>
    </source>
</evidence>
<protein>
    <submittedName>
        <fullName evidence="1">Uncharacterized protein</fullName>
    </submittedName>
</protein>
<name>A0A815X718_9BILA</name>
<proteinExistence type="predicted"/>
<feature type="non-terminal residue" evidence="1">
    <location>
        <position position="1"/>
    </location>
</feature>
<sequence>RIIYLWNLTLKKLDESIQLNHILTIEQEKNISFESIKYLSMIDNFIVANYSDQNYLHIWQLLNISIRTSIQYQWGIVEHPT</sequence>
<comment type="caution">
    <text evidence="1">The sequence shown here is derived from an EMBL/GenBank/DDBJ whole genome shotgun (WGS) entry which is preliminary data.</text>
</comment>